<protein>
    <submittedName>
        <fullName evidence="2">Uncharacterized protein</fullName>
    </submittedName>
</protein>
<name>A0A920CAC0_9BACL</name>
<organism evidence="2 3">
    <name type="scientific">Paenibacillus albilobatus</name>
    <dbReference type="NCBI Taxonomy" id="2716884"/>
    <lineage>
        <taxon>Bacteria</taxon>
        <taxon>Bacillati</taxon>
        <taxon>Bacillota</taxon>
        <taxon>Bacilli</taxon>
        <taxon>Bacillales</taxon>
        <taxon>Paenibacillaceae</taxon>
        <taxon>Paenibacillus</taxon>
    </lineage>
</organism>
<accession>A0A920CAC0</accession>
<dbReference type="EMBL" id="BORQ01000004">
    <property type="protein sequence ID" value="GIO32246.1"/>
    <property type="molecule type" value="Genomic_DNA"/>
</dbReference>
<feature type="transmembrane region" description="Helical" evidence="1">
    <location>
        <begin position="82"/>
        <end position="104"/>
    </location>
</feature>
<feature type="transmembrane region" description="Helical" evidence="1">
    <location>
        <begin position="110"/>
        <end position="133"/>
    </location>
</feature>
<feature type="transmembrane region" description="Helical" evidence="1">
    <location>
        <begin position="12"/>
        <end position="29"/>
    </location>
</feature>
<reference evidence="2" key="1">
    <citation type="submission" date="2021-03" db="EMBL/GenBank/DDBJ databases">
        <title>Antimicrobial resistance genes in bacteria isolated from Japanese honey, and their potential for conferring macrolide and lincosamide resistance in the American foulbrood pathogen Paenibacillus larvae.</title>
        <authorList>
            <person name="Okamoto M."/>
            <person name="Kumagai M."/>
            <person name="Kanamori H."/>
            <person name="Takamatsu D."/>
        </authorList>
    </citation>
    <scope>NUCLEOTIDE SEQUENCE</scope>
    <source>
        <strain evidence="2">J2TS6</strain>
    </source>
</reference>
<dbReference type="AlphaFoldDB" id="A0A920CAC0"/>
<feature type="transmembrane region" description="Helical" evidence="1">
    <location>
        <begin position="41"/>
        <end position="62"/>
    </location>
</feature>
<keyword evidence="3" id="KW-1185">Reference proteome</keyword>
<evidence type="ECO:0000313" key="3">
    <source>
        <dbReference type="Proteomes" id="UP000679779"/>
    </source>
</evidence>
<sequence>MKKNQRGILKNFIYLVFIVAFFALGSMLIENHLEQVKTTYRFSPVYVTIVSIVFFGGIGFLLGLGGMDRRTEGTIWIDKSRLLLLTLPSLVVSLSYVWVYLGLFKWNPSIAAYIATNHYIVIVSCIIMGHSLIASFRKQPIRH</sequence>
<dbReference type="Proteomes" id="UP000679779">
    <property type="component" value="Unassembled WGS sequence"/>
</dbReference>
<keyword evidence="1" id="KW-0812">Transmembrane</keyword>
<keyword evidence="1" id="KW-0472">Membrane</keyword>
<keyword evidence="1" id="KW-1133">Transmembrane helix</keyword>
<evidence type="ECO:0000256" key="1">
    <source>
        <dbReference type="SAM" id="Phobius"/>
    </source>
</evidence>
<proteinExistence type="predicted"/>
<comment type="caution">
    <text evidence="2">The sequence shown here is derived from an EMBL/GenBank/DDBJ whole genome shotgun (WGS) entry which is preliminary data.</text>
</comment>
<dbReference type="RefSeq" id="WP_212957956.1">
    <property type="nucleotide sequence ID" value="NZ_BORQ01000004.1"/>
</dbReference>
<gene>
    <name evidence="2" type="ORF">J2TS6_33870</name>
</gene>
<evidence type="ECO:0000313" key="2">
    <source>
        <dbReference type="EMBL" id="GIO32246.1"/>
    </source>
</evidence>